<dbReference type="EMBL" id="ABJB010258691">
    <property type="status" value="NOT_ANNOTATED_CDS"/>
    <property type="molecule type" value="Genomic_DNA"/>
</dbReference>
<name>A0A1S4L6Y3_IXOSC</name>
<protein>
    <submittedName>
        <fullName evidence="1">Uncharacterized protein</fullName>
    </submittedName>
</protein>
<organism evidence="1 2">
    <name type="scientific">Ixodes scapularis</name>
    <name type="common">Black-legged tick</name>
    <name type="synonym">Deer tick</name>
    <dbReference type="NCBI Taxonomy" id="6945"/>
    <lineage>
        <taxon>Eukaryota</taxon>
        <taxon>Metazoa</taxon>
        <taxon>Ecdysozoa</taxon>
        <taxon>Arthropoda</taxon>
        <taxon>Chelicerata</taxon>
        <taxon>Arachnida</taxon>
        <taxon>Acari</taxon>
        <taxon>Parasitiformes</taxon>
        <taxon>Ixodida</taxon>
        <taxon>Ixodoidea</taxon>
        <taxon>Ixodidae</taxon>
        <taxon>Ixodinae</taxon>
        <taxon>Ixodes</taxon>
    </lineage>
</organism>
<accession>A0A1S4L6Y3</accession>
<evidence type="ECO:0000313" key="1">
    <source>
        <dbReference type="EnsemblMetazoa" id="ISCW009485-PA"/>
    </source>
</evidence>
<dbReference type="Proteomes" id="UP000001555">
    <property type="component" value="Unassembled WGS sequence"/>
</dbReference>
<evidence type="ECO:0000313" key="2">
    <source>
        <dbReference type="Proteomes" id="UP000001555"/>
    </source>
</evidence>
<dbReference type="VEuPathDB" id="VectorBase:ISCI009485"/>
<dbReference type="InParanoid" id="A0A1S4L6Y3"/>
<dbReference type="AlphaFoldDB" id="A0A1S4L6Y3"/>
<proteinExistence type="predicted"/>
<reference evidence="2" key="1">
    <citation type="submission" date="2008-03" db="EMBL/GenBank/DDBJ databases">
        <title>Annotation of Ixodes scapularis.</title>
        <authorList>
            <consortium name="Ixodes scapularis Genome Project Consortium"/>
            <person name="Caler E."/>
            <person name="Hannick L.I."/>
            <person name="Bidwell S."/>
            <person name="Joardar V."/>
            <person name="Thiagarajan M."/>
            <person name="Amedeo P."/>
            <person name="Galinsky K.J."/>
            <person name="Schobel S."/>
            <person name="Inman J."/>
            <person name="Hostetler J."/>
            <person name="Miller J."/>
            <person name="Hammond M."/>
            <person name="Megy K."/>
            <person name="Lawson D."/>
            <person name="Kodira C."/>
            <person name="Sutton G."/>
            <person name="Meyer J."/>
            <person name="Hill C.A."/>
            <person name="Birren B."/>
            <person name="Nene V."/>
            <person name="Collins F."/>
            <person name="Alarcon-Chaidez F."/>
            <person name="Wikel S."/>
            <person name="Strausberg R."/>
        </authorList>
    </citation>
    <scope>NUCLEOTIDE SEQUENCE [LARGE SCALE GENOMIC DNA]</scope>
    <source>
        <strain evidence="2">Wikel</strain>
    </source>
</reference>
<keyword evidence="2" id="KW-1185">Reference proteome</keyword>
<sequence length="65" mass="7621">FFYVVASWLGFVHDSRIFDNSRLRVMYEERRGLGLRLGDMGYAFFPFLMTPLAEPRIAPTMRQSS</sequence>
<reference evidence="1" key="2">
    <citation type="submission" date="2020-05" db="UniProtKB">
        <authorList>
            <consortium name="EnsemblMetazoa"/>
        </authorList>
    </citation>
    <scope>IDENTIFICATION</scope>
    <source>
        <strain evidence="1">wikel</strain>
    </source>
</reference>
<dbReference type="EnsemblMetazoa" id="ISCW009485-RA">
    <property type="protein sequence ID" value="ISCW009485-PA"/>
    <property type="gene ID" value="ISCW009485"/>
</dbReference>
<dbReference type="VEuPathDB" id="VectorBase:ISCW009485"/>